<dbReference type="Pfam" id="PF00929">
    <property type="entry name" value="RNase_T"/>
    <property type="match status" value="1"/>
</dbReference>
<dbReference type="InterPro" id="IPR012337">
    <property type="entry name" value="RNaseH-like_sf"/>
</dbReference>
<evidence type="ECO:0000259" key="3">
    <source>
        <dbReference type="SMART" id="SM00479"/>
    </source>
</evidence>
<evidence type="ECO:0000313" key="4">
    <source>
        <dbReference type="EMBL" id="GEO16487.1"/>
    </source>
</evidence>
<dbReference type="OrthoDB" id="7427781at2"/>
<dbReference type="GO" id="GO:0005829">
    <property type="term" value="C:cytosol"/>
    <property type="evidence" value="ECO:0007669"/>
    <property type="project" value="TreeGrafter"/>
</dbReference>
<dbReference type="RefSeq" id="WP_114185978.1">
    <property type="nucleotide sequence ID" value="NZ_BJYU01000066.1"/>
</dbReference>
<dbReference type="SUPFAM" id="SSF53098">
    <property type="entry name" value="Ribonuclease H-like"/>
    <property type="match status" value="1"/>
</dbReference>
<dbReference type="NCBIfam" id="NF006615">
    <property type="entry name" value="PRK09182.1"/>
    <property type="match status" value="1"/>
</dbReference>
<protein>
    <submittedName>
        <fullName evidence="4">DNA polymerase III subunit epsilon</fullName>
    </submittedName>
</protein>
<proteinExistence type="predicted"/>
<dbReference type="GO" id="GO:0003676">
    <property type="term" value="F:nucleic acid binding"/>
    <property type="evidence" value="ECO:0007669"/>
    <property type="project" value="InterPro"/>
</dbReference>
<dbReference type="SMART" id="SM00479">
    <property type="entry name" value="EXOIII"/>
    <property type="match status" value="1"/>
</dbReference>
<evidence type="ECO:0000256" key="1">
    <source>
        <dbReference type="ARBA" id="ARBA00025483"/>
    </source>
</evidence>
<dbReference type="GO" id="GO:0045004">
    <property type="term" value="P:DNA replication proofreading"/>
    <property type="evidence" value="ECO:0007669"/>
    <property type="project" value="TreeGrafter"/>
</dbReference>
<reference evidence="4 5" key="1">
    <citation type="submission" date="2019-07" db="EMBL/GenBank/DDBJ databases">
        <title>Whole genome shotgun sequence of Microvirga aerophila NBRC 106136.</title>
        <authorList>
            <person name="Hosoyama A."/>
            <person name="Uohara A."/>
            <person name="Ohji S."/>
            <person name="Ichikawa N."/>
        </authorList>
    </citation>
    <scope>NUCLEOTIDE SEQUENCE [LARGE SCALE GENOMIC DNA]</scope>
    <source>
        <strain evidence="4 5">NBRC 106136</strain>
    </source>
</reference>
<dbReference type="InterPro" id="IPR036397">
    <property type="entry name" value="RNaseH_sf"/>
</dbReference>
<accession>A0A512BXB5</accession>
<organism evidence="4 5">
    <name type="scientific">Microvirga aerophila</name>
    <dbReference type="NCBI Taxonomy" id="670291"/>
    <lineage>
        <taxon>Bacteria</taxon>
        <taxon>Pseudomonadati</taxon>
        <taxon>Pseudomonadota</taxon>
        <taxon>Alphaproteobacteria</taxon>
        <taxon>Hyphomicrobiales</taxon>
        <taxon>Methylobacteriaceae</taxon>
        <taxon>Microvirga</taxon>
    </lineage>
</organism>
<evidence type="ECO:0000313" key="5">
    <source>
        <dbReference type="Proteomes" id="UP000321085"/>
    </source>
</evidence>
<comment type="subunit">
    <text evidence="2">DNA polymerase III contains a core (composed of alpha, epsilon and theta chains) that associates with a tau subunit. This core dimerizes to form the POLIII' complex. PolIII' associates with the gamma complex (composed of gamma, delta, delta', psi and chi chains) and with the beta chain to form the complete DNA polymerase III complex.</text>
</comment>
<comment type="caution">
    <text evidence="4">The sequence shown here is derived from an EMBL/GenBank/DDBJ whole genome shotgun (WGS) entry which is preliminary data.</text>
</comment>
<dbReference type="Gene3D" id="3.30.420.10">
    <property type="entry name" value="Ribonuclease H-like superfamily/Ribonuclease H"/>
    <property type="match status" value="1"/>
</dbReference>
<dbReference type="PANTHER" id="PTHR30231">
    <property type="entry name" value="DNA POLYMERASE III SUBUNIT EPSILON"/>
    <property type="match status" value="1"/>
</dbReference>
<gene>
    <name evidence="4" type="ORF">MAE02_41830</name>
</gene>
<name>A0A512BXB5_9HYPH</name>
<keyword evidence="5" id="KW-1185">Reference proteome</keyword>
<dbReference type="AlphaFoldDB" id="A0A512BXB5"/>
<evidence type="ECO:0000256" key="2">
    <source>
        <dbReference type="ARBA" id="ARBA00026073"/>
    </source>
</evidence>
<dbReference type="CDD" id="cd06127">
    <property type="entry name" value="DEDDh"/>
    <property type="match status" value="1"/>
</dbReference>
<dbReference type="InterPro" id="IPR013520">
    <property type="entry name" value="Ribonucl_H"/>
</dbReference>
<feature type="domain" description="Exonuclease" evidence="3">
    <location>
        <begin position="78"/>
        <end position="243"/>
    </location>
</feature>
<dbReference type="PANTHER" id="PTHR30231:SF37">
    <property type="entry name" value="EXODEOXYRIBONUCLEASE 10"/>
    <property type="match status" value="1"/>
</dbReference>
<dbReference type="EMBL" id="BJYU01000066">
    <property type="protein sequence ID" value="GEO16487.1"/>
    <property type="molecule type" value="Genomic_DNA"/>
</dbReference>
<dbReference type="Proteomes" id="UP000321085">
    <property type="component" value="Unassembled WGS sequence"/>
</dbReference>
<dbReference type="FunFam" id="3.30.420.10:FF:000045">
    <property type="entry name" value="3'-5' exonuclease DinG"/>
    <property type="match status" value="1"/>
</dbReference>
<comment type="function">
    <text evidence="1">DNA polymerase III is a complex, multichain enzyme responsible for most of the replicative synthesis in bacteria. The epsilon subunit contain the editing function and is a proofreading 3'-5' exonuclease.</text>
</comment>
<dbReference type="GO" id="GO:0008408">
    <property type="term" value="F:3'-5' exonuclease activity"/>
    <property type="evidence" value="ECO:0007669"/>
    <property type="project" value="TreeGrafter"/>
</dbReference>
<sequence length="333" mass="37862">MRGQADLFLDYDAPPGPIETRPVGEIVIKAKHRGEIFKAPDYETAARMLEATGDYRVLRRLTPRPILVSRTVRQGEKFAVILDTETTGLDHTRDEVIELGMIAFTYDEEDRIGDMIGTFNALREPSVPISSEITRLTGITPDMVAGQMLDLEAVERFIAPADLIIAHNARFDRPFCERLSKDFQVKAWACSHSEIAWSGFGFEGSKLGYLLTQCGWFHQGHRAVEDCHALLEVLASPLPSEAGLPFKHLLASARKSLLRIWAESSPFDMKDVLKARGYRWNDGTNGRPKSWWVEVDEEAGEAELMFLRREVYRREVEPYTQKITAFERFRSAR</sequence>